<evidence type="ECO:0000256" key="3">
    <source>
        <dbReference type="ARBA" id="ARBA00022989"/>
    </source>
</evidence>
<feature type="transmembrane region" description="Helical" evidence="6">
    <location>
        <begin position="441"/>
        <end position="459"/>
    </location>
</feature>
<feature type="region of interest" description="Disordered" evidence="5">
    <location>
        <begin position="1"/>
        <end position="74"/>
    </location>
</feature>
<evidence type="ECO:0000256" key="2">
    <source>
        <dbReference type="ARBA" id="ARBA00022692"/>
    </source>
</evidence>
<feature type="transmembrane region" description="Helical" evidence="6">
    <location>
        <begin position="465"/>
        <end position="488"/>
    </location>
</feature>
<feature type="transmembrane region" description="Helical" evidence="6">
    <location>
        <begin position="126"/>
        <end position="147"/>
    </location>
</feature>
<keyword evidence="3 6" id="KW-1133">Transmembrane helix</keyword>
<dbReference type="PANTHER" id="PTHR11706:SF101">
    <property type="entry name" value="MANGANESE TRANSPORTER SMF1"/>
    <property type="match status" value="1"/>
</dbReference>
<protein>
    <recommendedName>
        <fullName evidence="9">Manganese transporter SMF1</fullName>
    </recommendedName>
</protein>
<evidence type="ECO:0000313" key="8">
    <source>
        <dbReference type="Proteomes" id="UP000054481"/>
    </source>
</evidence>
<evidence type="ECO:0000313" key="7">
    <source>
        <dbReference type="EMBL" id="KJZ75153.1"/>
    </source>
</evidence>
<dbReference type="GO" id="GO:0030026">
    <property type="term" value="P:intracellular manganese ion homeostasis"/>
    <property type="evidence" value="ECO:0007669"/>
    <property type="project" value="TreeGrafter"/>
</dbReference>
<dbReference type="GO" id="GO:0005384">
    <property type="term" value="F:manganese ion transmembrane transporter activity"/>
    <property type="evidence" value="ECO:0007669"/>
    <property type="project" value="TreeGrafter"/>
</dbReference>
<organism evidence="7 8">
    <name type="scientific">Hirsutella minnesotensis 3608</name>
    <dbReference type="NCBI Taxonomy" id="1043627"/>
    <lineage>
        <taxon>Eukaryota</taxon>
        <taxon>Fungi</taxon>
        <taxon>Dikarya</taxon>
        <taxon>Ascomycota</taxon>
        <taxon>Pezizomycotina</taxon>
        <taxon>Sordariomycetes</taxon>
        <taxon>Hypocreomycetidae</taxon>
        <taxon>Hypocreales</taxon>
        <taxon>Ophiocordycipitaceae</taxon>
        <taxon>Hirsutella</taxon>
    </lineage>
</organism>
<feature type="transmembrane region" description="Helical" evidence="6">
    <location>
        <begin position="202"/>
        <end position="220"/>
    </location>
</feature>
<feature type="transmembrane region" description="Helical" evidence="6">
    <location>
        <begin position="526"/>
        <end position="549"/>
    </location>
</feature>
<evidence type="ECO:0000256" key="5">
    <source>
        <dbReference type="SAM" id="MobiDB-lite"/>
    </source>
</evidence>
<feature type="transmembrane region" description="Helical" evidence="6">
    <location>
        <begin position="87"/>
        <end position="106"/>
    </location>
</feature>
<comment type="subcellular location">
    <subcellularLocation>
        <location evidence="1">Membrane</location>
        <topology evidence="1">Multi-pass membrane protein</topology>
    </subcellularLocation>
</comment>
<dbReference type="Proteomes" id="UP000054481">
    <property type="component" value="Unassembled WGS sequence"/>
</dbReference>
<feature type="transmembrane region" description="Helical" evidence="6">
    <location>
        <begin position="277"/>
        <end position="296"/>
    </location>
</feature>
<evidence type="ECO:0000256" key="6">
    <source>
        <dbReference type="SAM" id="Phobius"/>
    </source>
</evidence>
<evidence type="ECO:0000256" key="1">
    <source>
        <dbReference type="ARBA" id="ARBA00004141"/>
    </source>
</evidence>
<dbReference type="GO" id="GO:0005886">
    <property type="term" value="C:plasma membrane"/>
    <property type="evidence" value="ECO:0007669"/>
    <property type="project" value="TreeGrafter"/>
</dbReference>
<dbReference type="GO" id="GO:0015086">
    <property type="term" value="F:cadmium ion transmembrane transporter activity"/>
    <property type="evidence" value="ECO:0007669"/>
    <property type="project" value="TreeGrafter"/>
</dbReference>
<feature type="transmembrane region" description="Helical" evidence="6">
    <location>
        <begin position="232"/>
        <end position="254"/>
    </location>
</feature>
<dbReference type="NCBIfam" id="TIGR01197">
    <property type="entry name" value="nramp"/>
    <property type="match status" value="1"/>
</dbReference>
<keyword evidence="2 6" id="KW-0812">Transmembrane</keyword>
<proteinExistence type="inferred from homology"/>
<evidence type="ECO:0000256" key="4">
    <source>
        <dbReference type="ARBA" id="ARBA00023136"/>
    </source>
</evidence>
<accession>A0A0F7ZUN1</accession>
<dbReference type="NCBIfam" id="NF037982">
    <property type="entry name" value="Nramp_1"/>
    <property type="match status" value="1"/>
</dbReference>
<dbReference type="GO" id="GO:0034755">
    <property type="term" value="P:iron ion transmembrane transport"/>
    <property type="evidence" value="ECO:0007669"/>
    <property type="project" value="TreeGrafter"/>
</dbReference>
<reference evidence="7 8" key="1">
    <citation type="journal article" date="2014" name="Genome Biol. Evol.">
        <title>Comparative genomics and transcriptomics analyses reveal divergent lifestyle features of nematode endoparasitic fungus Hirsutella minnesotensis.</title>
        <authorList>
            <person name="Lai Y."/>
            <person name="Liu K."/>
            <person name="Zhang X."/>
            <person name="Zhang X."/>
            <person name="Li K."/>
            <person name="Wang N."/>
            <person name="Shu C."/>
            <person name="Wu Y."/>
            <person name="Wang C."/>
            <person name="Bushley K.E."/>
            <person name="Xiang M."/>
            <person name="Liu X."/>
        </authorList>
    </citation>
    <scope>NUCLEOTIDE SEQUENCE [LARGE SCALE GENOMIC DNA]</scope>
    <source>
        <strain evidence="7 8">3608</strain>
    </source>
</reference>
<name>A0A0F7ZUN1_9HYPO</name>
<gene>
    <name evidence="7" type="ORF">HIM_05347</name>
</gene>
<dbReference type="EMBL" id="KQ030519">
    <property type="protein sequence ID" value="KJZ75153.1"/>
    <property type="molecule type" value="Genomic_DNA"/>
</dbReference>
<sequence length="555" mass="60054">MDNGDTSRDGGPISWLRRSAEQRQDPGQTGHPDKTDMSRKPHIQSVAEPPAAPRDDAEHRTAAEPPVEAPERRASRLDRAWAKAKRLVTTFVKFIGPGFMISVAYIDPGNYSTDIAAGSSYQYKLLFIVFTSNLFAILLQSLAIRLGTVTGLDLASNCRAHLPRWLNLFLYVLAEVAIIATDIAEVIGTAIALNLLIPKLPLVGGCALSILDVMAILFFYRPDGGLKGLRLFEVFVSLLVMGVVVCFCIQLSLIKETSIGTVLRGYLPSDALVQAKGLYQACGILGATVMPHSLYLGSGIVQPRLRDYDVRYGHASRDLVAAMAADYDKVTYVPSHAAIKHSLKYSVLELAISLFTFALFVNSAILIVAGTSLYGMPDADGADIFKIHDLLSQSISRGAGTIFALALLLSGISAGIVCTIAGQIVSEGALRWKVKPWLRRLITRSISITPSIIVAGTVGRGGLNAALNASQVSLSVVLPFVTFPLIYFTSRRRFMTVLPGMARDLAEENNREPPDVSQGIDMSNSWWLVVVAVVVWLVIAVMNVANLVFLGRGKS</sequence>
<dbReference type="InterPro" id="IPR001046">
    <property type="entry name" value="NRAMP_fam"/>
</dbReference>
<dbReference type="PRINTS" id="PR00447">
    <property type="entry name" value="NATRESASSCMP"/>
</dbReference>
<evidence type="ECO:0008006" key="9">
    <source>
        <dbReference type="Google" id="ProtNLM"/>
    </source>
</evidence>
<keyword evidence="4 6" id="KW-0472">Membrane</keyword>
<feature type="transmembrane region" description="Helical" evidence="6">
    <location>
        <begin position="350"/>
        <end position="375"/>
    </location>
</feature>
<keyword evidence="8" id="KW-1185">Reference proteome</keyword>
<feature type="compositionally biased region" description="Basic and acidic residues" evidence="5">
    <location>
        <begin position="53"/>
        <end position="62"/>
    </location>
</feature>
<dbReference type="Pfam" id="PF01566">
    <property type="entry name" value="Nramp"/>
    <property type="match status" value="1"/>
</dbReference>
<dbReference type="HAMAP" id="MF_00221">
    <property type="entry name" value="NRAMP"/>
    <property type="match status" value="1"/>
</dbReference>
<dbReference type="PANTHER" id="PTHR11706">
    <property type="entry name" value="SOLUTE CARRIER PROTEIN FAMILY 11 MEMBER"/>
    <property type="match status" value="1"/>
</dbReference>
<dbReference type="OrthoDB" id="409173at2759"/>
<feature type="transmembrane region" description="Helical" evidence="6">
    <location>
        <begin position="395"/>
        <end position="420"/>
    </location>
</feature>
<dbReference type="AlphaFoldDB" id="A0A0F7ZUN1"/>
<feature type="transmembrane region" description="Helical" evidence="6">
    <location>
        <begin position="168"/>
        <end position="196"/>
    </location>
</feature>